<organism evidence="3 4">
    <name type="scientific">Rhabdonatronobacter sediminivivens</name>
    <dbReference type="NCBI Taxonomy" id="2743469"/>
    <lineage>
        <taxon>Bacteria</taxon>
        <taxon>Pseudomonadati</taxon>
        <taxon>Pseudomonadota</taxon>
        <taxon>Alphaproteobacteria</taxon>
        <taxon>Rhodobacterales</taxon>
        <taxon>Paracoccaceae</taxon>
        <taxon>Rhabdonatronobacter</taxon>
    </lineage>
</organism>
<dbReference type="PANTHER" id="PTHR35342:SF5">
    <property type="entry name" value="TRICARBOXYLIC TRANSPORT PROTEIN"/>
    <property type="match status" value="1"/>
</dbReference>
<feature type="transmembrane region" description="Helical" evidence="1">
    <location>
        <begin position="145"/>
        <end position="162"/>
    </location>
</feature>
<evidence type="ECO:0000259" key="2">
    <source>
        <dbReference type="Pfam" id="PF01970"/>
    </source>
</evidence>
<proteinExistence type="predicted"/>
<feature type="transmembrane region" description="Helical" evidence="1">
    <location>
        <begin position="388"/>
        <end position="409"/>
    </location>
</feature>
<gene>
    <name evidence="3" type="ORF">HUK65_04610</name>
</gene>
<keyword evidence="1" id="KW-0812">Transmembrane</keyword>
<accession>A0A7Z0HXW9</accession>
<feature type="transmembrane region" description="Helical" evidence="1">
    <location>
        <begin position="18"/>
        <end position="46"/>
    </location>
</feature>
<protein>
    <submittedName>
        <fullName evidence="3">Tripartite tricarboxylate transporter permease</fullName>
    </submittedName>
</protein>
<evidence type="ECO:0000313" key="4">
    <source>
        <dbReference type="Proteomes" id="UP000529417"/>
    </source>
</evidence>
<sequence length="500" mass="51839">MFEALGAAAAVTLQPDNIWYAILGFLIGAVGGAMPGIGGPLVLTLMMPFTIGMSPESAMILLIGAYTGGQYAGSIPSILINTPGNSSSAAAVFDGYPLAKQGEGVTAIAVSATASGIGSILGGILLILIAPLLMQLVMLFGSPEFFMLGVVGLAVIVSISRGSLLKGLIAGALGALVASIGTSLIRAQPRYTMGIPELYDGINLVAAFIGVFAVAEMMRLAGQRGGSIAAALSKTGSRIKGIWWTLKEWWTLLKSTAIGIALGVVPGEGGTVAAFVAYGEAKRSSKEPERYGKGHPGGLVAADAANNSVISGSLVPTLAFGIPGSNQAAILLAALMLHAVRPGPDMFGADIQLTYTMILAVIVGGVATLVLGLAFAKQLGLLSLVPTAILIPCVIVVSMLGSYVLAFNFMLTLQALVFGIIGYTMIRFGFSVVPFILGLILGPLAELNLSRTVQLAGDQNVIWFILQRPLSMILFLIILVLLFSDPIKRLLKSLRQRRNS</sequence>
<feature type="transmembrane region" description="Helical" evidence="1">
    <location>
        <begin position="107"/>
        <end position="133"/>
    </location>
</feature>
<feature type="transmembrane region" description="Helical" evidence="1">
    <location>
        <begin position="318"/>
        <end position="340"/>
    </location>
</feature>
<evidence type="ECO:0000256" key="1">
    <source>
        <dbReference type="SAM" id="Phobius"/>
    </source>
</evidence>
<feature type="transmembrane region" description="Helical" evidence="1">
    <location>
        <begin position="168"/>
        <end position="186"/>
    </location>
</feature>
<feature type="transmembrane region" description="Helical" evidence="1">
    <location>
        <begin position="198"/>
        <end position="215"/>
    </location>
</feature>
<feature type="transmembrane region" description="Helical" evidence="1">
    <location>
        <begin position="352"/>
        <end position="376"/>
    </location>
</feature>
<dbReference type="PANTHER" id="PTHR35342">
    <property type="entry name" value="TRICARBOXYLIC TRANSPORT PROTEIN"/>
    <property type="match status" value="1"/>
</dbReference>
<feature type="transmembrane region" description="Helical" evidence="1">
    <location>
        <begin position="416"/>
        <end position="441"/>
    </location>
</feature>
<name>A0A7Z0HXW9_9RHOB</name>
<dbReference type="Proteomes" id="UP000529417">
    <property type="component" value="Unassembled WGS sequence"/>
</dbReference>
<dbReference type="EMBL" id="JACBXS010000007">
    <property type="protein sequence ID" value="NYS24267.1"/>
    <property type="molecule type" value="Genomic_DNA"/>
</dbReference>
<feature type="transmembrane region" description="Helical" evidence="1">
    <location>
        <begin position="58"/>
        <end position="80"/>
    </location>
</feature>
<comment type="caution">
    <text evidence="3">The sequence shown here is derived from an EMBL/GenBank/DDBJ whole genome shotgun (WGS) entry which is preliminary data.</text>
</comment>
<keyword evidence="4" id="KW-1185">Reference proteome</keyword>
<dbReference type="Pfam" id="PF01970">
    <property type="entry name" value="TctA"/>
    <property type="match status" value="1"/>
</dbReference>
<keyword evidence="1" id="KW-0472">Membrane</keyword>
<dbReference type="RefSeq" id="WP_179904975.1">
    <property type="nucleotide sequence ID" value="NZ_JACBXS010000007.1"/>
</dbReference>
<dbReference type="AlphaFoldDB" id="A0A7Z0HXW9"/>
<feature type="transmembrane region" description="Helical" evidence="1">
    <location>
        <begin position="461"/>
        <end position="483"/>
    </location>
</feature>
<feature type="domain" description="DUF112" evidence="2">
    <location>
        <begin position="19"/>
        <end position="437"/>
    </location>
</feature>
<dbReference type="PRINTS" id="PR01414">
    <property type="entry name" value="CCMBBIOGNSIS"/>
</dbReference>
<keyword evidence="1" id="KW-1133">Transmembrane helix</keyword>
<evidence type="ECO:0000313" key="3">
    <source>
        <dbReference type="EMBL" id="NYS24267.1"/>
    </source>
</evidence>
<reference evidence="3 4" key="1">
    <citation type="journal article" date="2000" name="Arch. Microbiol.">
        <title>Rhodobaca bogoriensis gen. nov. and sp. nov., an alkaliphilic purple nonsulfur bacterium from African Rift Valley soda lakes.</title>
        <authorList>
            <person name="Milford A.D."/>
            <person name="Achenbach L.A."/>
            <person name="Jung D.O."/>
            <person name="Madigan M.T."/>
        </authorList>
    </citation>
    <scope>NUCLEOTIDE SEQUENCE [LARGE SCALE GENOMIC DNA]</scope>
    <source>
        <strain evidence="3 4">2376</strain>
    </source>
</reference>
<dbReference type="InterPro" id="IPR002823">
    <property type="entry name" value="DUF112_TM"/>
</dbReference>